<dbReference type="SUPFAM" id="SSF52047">
    <property type="entry name" value="RNI-like"/>
    <property type="match status" value="1"/>
</dbReference>
<dbReference type="HOGENOM" id="CLU_026353_1_0_1"/>
<dbReference type="EMBL" id="AFRT01002768">
    <property type="protein sequence ID" value="ELU37256.1"/>
    <property type="molecule type" value="Genomic_DNA"/>
</dbReference>
<organism evidence="1 2">
    <name type="scientific">Thanatephorus cucumeris (strain AG1-IA)</name>
    <name type="common">Rice sheath blight fungus</name>
    <name type="synonym">Rhizoctonia solani</name>
    <dbReference type="NCBI Taxonomy" id="983506"/>
    <lineage>
        <taxon>Eukaryota</taxon>
        <taxon>Fungi</taxon>
        <taxon>Dikarya</taxon>
        <taxon>Basidiomycota</taxon>
        <taxon>Agaricomycotina</taxon>
        <taxon>Agaricomycetes</taxon>
        <taxon>Cantharellales</taxon>
        <taxon>Ceratobasidiaceae</taxon>
        <taxon>Rhizoctonia</taxon>
        <taxon>Rhizoctonia solani AG-1</taxon>
    </lineage>
</organism>
<gene>
    <name evidence="1" type="ORF">AG1IA_08715</name>
</gene>
<evidence type="ECO:0008006" key="3">
    <source>
        <dbReference type="Google" id="ProtNLM"/>
    </source>
</evidence>
<protein>
    <recommendedName>
        <fullName evidence="3">F-box domain-containing protein</fullName>
    </recommendedName>
</protein>
<sequence length="534" mass="61337">MRSKKEALKSPYPVVQRWEDAHDHLTSALASYLDTCADLKNSTLSELTSNSQDFIARIERHITSLSSFIVKQVFRTRHMLSEIQNKVVSPVYTIPEDVLVEIFNWVIYGLTADNEPKRTSIEHDVRAIYRQLYELIGVCSSWRDTIIHRGSFWSIVPVFDECGCSRQLLSTVMERSLCRSDGARISFAIDSSLDPATFLRPLLNYGSRIRAFNIKTPYRPLDTVSQLIASSSPGTLSELAIYFTDDWDLRRGIKRPIELPFQQQERFNQILELKVEEVILGSPQMVRRLFRAISSASNLQYLGLNFISSYSSSDVDTVEEDSFTISLSNLRIVHLSVAWFNDFEMVFKSFVPRNEKWIIFLQDRCLFGAQPPPTPEQLVPLLQGFNIDTLILEGRYNSDWLDGSELSQLLRAVPSIKTLKLNSWSINQQHWEALTRAPSWIGADTITLPLLRDLYMYDARISDENGIRAVVSSHNIQKLHLAGFLFDEDHDRKMRPIADDDDIVVWLASNISDFQLIHHNPGSYKSITAEWHLW</sequence>
<evidence type="ECO:0000313" key="1">
    <source>
        <dbReference type="EMBL" id="ELU37256.1"/>
    </source>
</evidence>
<evidence type="ECO:0000313" key="2">
    <source>
        <dbReference type="Proteomes" id="UP000011668"/>
    </source>
</evidence>
<proteinExistence type="predicted"/>
<dbReference type="Proteomes" id="UP000011668">
    <property type="component" value="Unassembled WGS sequence"/>
</dbReference>
<keyword evidence="2" id="KW-1185">Reference proteome</keyword>
<dbReference type="OrthoDB" id="3168284at2759"/>
<comment type="caution">
    <text evidence="1">The sequence shown here is derived from an EMBL/GenBank/DDBJ whole genome shotgun (WGS) entry which is preliminary data.</text>
</comment>
<accession>L8WGE5</accession>
<dbReference type="AlphaFoldDB" id="L8WGE5"/>
<reference evidence="1 2" key="1">
    <citation type="journal article" date="2013" name="Nat. Commun.">
        <title>The evolution and pathogenic mechanisms of the rice sheath blight pathogen.</title>
        <authorList>
            <person name="Zheng A."/>
            <person name="Lin R."/>
            <person name="Xu L."/>
            <person name="Qin P."/>
            <person name="Tang C."/>
            <person name="Ai P."/>
            <person name="Zhang D."/>
            <person name="Liu Y."/>
            <person name="Sun Z."/>
            <person name="Feng H."/>
            <person name="Wang Y."/>
            <person name="Chen Y."/>
            <person name="Liang X."/>
            <person name="Fu R."/>
            <person name="Li Q."/>
            <person name="Zhang J."/>
            <person name="Yu X."/>
            <person name="Xie Z."/>
            <person name="Ding L."/>
            <person name="Guan P."/>
            <person name="Tang J."/>
            <person name="Liang Y."/>
            <person name="Wang S."/>
            <person name="Deng Q."/>
            <person name="Li S."/>
            <person name="Zhu J."/>
            <person name="Wang L."/>
            <person name="Liu H."/>
            <person name="Li P."/>
        </authorList>
    </citation>
    <scope>NUCLEOTIDE SEQUENCE [LARGE SCALE GENOMIC DNA]</scope>
    <source>
        <strain evidence="2">AG-1 IA</strain>
    </source>
</reference>
<name>L8WGE5_THACA</name>